<keyword evidence="1" id="KW-0479">Metal-binding</keyword>
<comment type="caution">
    <text evidence="6">The sequence shown here is derived from an EMBL/GenBank/DDBJ whole genome shotgun (WGS) entry which is preliminary data.</text>
</comment>
<feature type="compositionally biased region" description="Polar residues" evidence="4">
    <location>
        <begin position="193"/>
        <end position="206"/>
    </location>
</feature>
<evidence type="ECO:0000256" key="4">
    <source>
        <dbReference type="SAM" id="MobiDB-lite"/>
    </source>
</evidence>
<dbReference type="Pfam" id="PF04434">
    <property type="entry name" value="SWIM"/>
    <property type="match status" value="1"/>
</dbReference>
<dbReference type="AlphaFoldDB" id="A0AAD9XNN5"/>
<evidence type="ECO:0000256" key="2">
    <source>
        <dbReference type="ARBA" id="ARBA00022771"/>
    </source>
</evidence>
<evidence type="ECO:0000259" key="5">
    <source>
        <dbReference type="SMART" id="SM00575"/>
    </source>
</evidence>
<feature type="domain" description="Zinc finger PMZ-type" evidence="5">
    <location>
        <begin position="119"/>
        <end position="142"/>
    </location>
</feature>
<organism evidence="6 7">
    <name type="scientific">Dipteronia dyeriana</name>
    <dbReference type="NCBI Taxonomy" id="168575"/>
    <lineage>
        <taxon>Eukaryota</taxon>
        <taxon>Viridiplantae</taxon>
        <taxon>Streptophyta</taxon>
        <taxon>Embryophyta</taxon>
        <taxon>Tracheophyta</taxon>
        <taxon>Spermatophyta</taxon>
        <taxon>Magnoliopsida</taxon>
        <taxon>eudicotyledons</taxon>
        <taxon>Gunneridae</taxon>
        <taxon>Pentapetalae</taxon>
        <taxon>rosids</taxon>
        <taxon>malvids</taxon>
        <taxon>Sapindales</taxon>
        <taxon>Sapindaceae</taxon>
        <taxon>Hippocastanoideae</taxon>
        <taxon>Acereae</taxon>
        <taxon>Dipteronia</taxon>
    </lineage>
</organism>
<dbReference type="InterPro" id="IPR006564">
    <property type="entry name" value="Znf_PMZ"/>
</dbReference>
<evidence type="ECO:0000313" key="7">
    <source>
        <dbReference type="Proteomes" id="UP001280121"/>
    </source>
</evidence>
<dbReference type="InterPro" id="IPR007527">
    <property type="entry name" value="Znf_SWIM"/>
</dbReference>
<evidence type="ECO:0000313" key="6">
    <source>
        <dbReference type="EMBL" id="KAK2662183.1"/>
    </source>
</evidence>
<keyword evidence="2" id="KW-0863">Zinc-finger</keyword>
<keyword evidence="7" id="KW-1185">Reference proteome</keyword>
<dbReference type="Proteomes" id="UP001280121">
    <property type="component" value="Unassembled WGS sequence"/>
</dbReference>
<dbReference type="SMART" id="SM00575">
    <property type="entry name" value="ZnF_PMZ"/>
    <property type="match status" value="1"/>
</dbReference>
<sequence>MDIDPQHWSRYAYDPVIRCDHVTNNMTKAFNSMLSTHRAASYLDLLEFSRRMVMRKFNDRKEECSRWSSVLPPRVHVKILKHSRESRTLTMIAAGNMEYKLIGASGRYAVKLREFNYECGSWQVSGIPCCHAMAAISHYCGRAVVKDKVAEFVHSSLTKSAYIQTCRHDPSHSRSKKVARSSSMHNESRSYKTYESTTSQCPTWQT</sequence>
<dbReference type="PANTHER" id="PTHR31973:SF187">
    <property type="entry name" value="MUTATOR TRANSPOSASE MUDRA PROTEIN"/>
    <property type="match status" value="1"/>
</dbReference>
<keyword evidence="3" id="KW-0862">Zinc</keyword>
<evidence type="ECO:0000256" key="1">
    <source>
        <dbReference type="ARBA" id="ARBA00022723"/>
    </source>
</evidence>
<reference evidence="6" key="1">
    <citation type="journal article" date="2023" name="Plant J.">
        <title>Genome sequences and population genomics provide insights into the demographic history, inbreeding, and mutation load of two 'living fossil' tree species of Dipteronia.</title>
        <authorList>
            <person name="Feng Y."/>
            <person name="Comes H.P."/>
            <person name="Chen J."/>
            <person name="Zhu S."/>
            <person name="Lu R."/>
            <person name="Zhang X."/>
            <person name="Li P."/>
            <person name="Qiu J."/>
            <person name="Olsen K.M."/>
            <person name="Qiu Y."/>
        </authorList>
    </citation>
    <scope>NUCLEOTIDE SEQUENCE</scope>
    <source>
        <strain evidence="6">KIB01</strain>
    </source>
</reference>
<protein>
    <recommendedName>
        <fullName evidence="5">Zinc finger PMZ-type domain-containing protein</fullName>
    </recommendedName>
</protein>
<evidence type="ECO:0000256" key="3">
    <source>
        <dbReference type="ARBA" id="ARBA00022833"/>
    </source>
</evidence>
<dbReference type="PANTHER" id="PTHR31973">
    <property type="entry name" value="POLYPROTEIN, PUTATIVE-RELATED"/>
    <property type="match status" value="1"/>
</dbReference>
<dbReference type="GO" id="GO:0008270">
    <property type="term" value="F:zinc ion binding"/>
    <property type="evidence" value="ECO:0007669"/>
    <property type="project" value="UniProtKB-KW"/>
</dbReference>
<name>A0AAD9XNN5_9ROSI</name>
<feature type="region of interest" description="Disordered" evidence="4">
    <location>
        <begin position="168"/>
        <end position="206"/>
    </location>
</feature>
<dbReference type="EMBL" id="JANJYI010000001">
    <property type="protein sequence ID" value="KAK2662183.1"/>
    <property type="molecule type" value="Genomic_DNA"/>
</dbReference>
<gene>
    <name evidence="6" type="ORF">Ddye_000757</name>
</gene>
<accession>A0AAD9XNN5</accession>
<proteinExistence type="predicted"/>